<dbReference type="Gene3D" id="1.10.510.10">
    <property type="entry name" value="Transferase(Phosphotransferase) domain 1"/>
    <property type="match status" value="1"/>
</dbReference>
<dbReference type="PROSITE" id="PS50011">
    <property type="entry name" value="PROTEIN_KINASE_DOM"/>
    <property type="match status" value="1"/>
</dbReference>
<sequence>MVFGSDVSLPSQGKSVMVVMDANRSKVSVDALDWAIKHVRRKDTIVVLAVLSAVGKKTSSSCFPFIGFSRIWVRLEFSGHGEMSPQELEEEIENKREEYQSTLQPFYQRCKKREVKLEAKLAAGYDPRNITIEEALSFKPRWIVLDRRLKKHKVYIDGHVGCDVAIMKEKGVATLMPSKAPECERWCTESEEINDIASTENEPKEMQDEGSDTDEDESVLIPAPPTPQSSCWRPLSSRHGFPRAFSLIELEMAANGFGTENLILEEDGMKLYEGIYQETPILIRLFSGDDDRFWSLLKVLSCVRHRNIVNLVGYCCTADSLFLLCDYPCNGNELAKNLLWKTRWYIALEIGAGLRYLREECADGPIIDLSICSSAVVFSHSSTAMLSMFKRAKWLKGDLPCNEDSPADLERCTCPTIEEDERLLADLCGYGMFLIELITGKSAQTFQEQGEGQSLVDWREQKREYMWKRVVEVEALPFLENGSLDQVMDPRIEDTSDIRVVDHIAQAALLCLKNDSCHRFSMSEVLAVARGDKFAIAKY</sequence>
<dbReference type="InterPro" id="IPR000719">
    <property type="entry name" value="Prot_kinase_dom"/>
</dbReference>
<dbReference type="InterPro" id="IPR011009">
    <property type="entry name" value="Kinase-like_dom_sf"/>
</dbReference>
<evidence type="ECO:0000259" key="4">
    <source>
        <dbReference type="PROSITE" id="PS50011"/>
    </source>
</evidence>
<evidence type="ECO:0000313" key="5">
    <source>
        <dbReference type="EMBL" id="CAK9158140.1"/>
    </source>
</evidence>
<keyword evidence="2" id="KW-0067">ATP-binding</keyword>
<name>A0ABC8SMN0_9AQUA</name>
<dbReference type="Proteomes" id="UP001642360">
    <property type="component" value="Unassembled WGS sequence"/>
</dbReference>
<protein>
    <recommendedName>
        <fullName evidence="4">Protein kinase domain-containing protein</fullName>
    </recommendedName>
</protein>
<organism evidence="5 6">
    <name type="scientific">Ilex paraguariensis</name>
    <name type="common">yerba mate</name>
    <dbReference type="NCBI Taxonomy" id="185542"/>
    <lineage>
        <taxon>Eukaryota</taxon>
        <taxon>Viridiplantae</taxon>
        <taxon>Streptophyta</taxon>
        <taxon>Embryophyta</taxon>
        <taxon>Tracheophyta</taxon>
        <taxon>Spermatophyta</taxon>
        <taxon>Magnoliopsida</taxon>
        <taxon>eudicotyledons</taxon>
        <taxon>Gunneridae</taxon>
        <taxon>Pentapetalae</taxon>
        <taxon>asterids</taxon>
        <taxon>campanulids</taxon>
        <taxon>Aquifoliales</taxon>
        <taxon>Aquifoliaceae</taxon>
        <taxon>Ilex</taxon>
    </lineage>
</organism>
<keyword evidence="6" id="KW-1185">Reference proteome</keyword>
<evidence type="ECO:0000256" key="1">
    <source>
        <dbReference type="ARBA" id="ARBA00022741"/>
    </source>
</evidence>
<dbReference type="Gene3D" id="3.30.200.20">
    <property type="entry name" value="Phosphorylase Kinase, domain 1"/>
    <property type="match status" value="1"/>
</dbReference>
<accession>A0ABC8SMN0</accession>
<dbReference type="PANTHER" id="PTHR27001">
    <property type="entry name" value="OS01G0253100 PROTEIN"/>
    <property type="match status" value="1"/>
</dbReference>
<dbReference type="SUPFAM" id="SSF52402">
    <property type="entry name" value="Adenine nucleotide alpha hydrolases-like"/>
    <property type="match status" value="1"/>
</dbReference>
<dbReference type="GO" id="GO:0005524">
    <property type="term" value="F:ATP binding"/>
    <property type="evidence" value="ECO:0007669"/>
    <property type="project" value="UniProtKB-KW"/>
</dbReference>
<evidence type="ECO:0000256" key="3">
    <source>
        <dbReference type="SAM" id="MobiDB-lite"/>
    </source>
</evidence>
<feature type="domain" description="Protein kinase" evidence="4">
    <location>
        <begin position="246"/>
        <end position="535"/>
    </location>
</feature>
<proteinExistence type="predicted"/>
<keyword evidence="1" id="KW-0547">Nucleotide-binding</keyword>
<dbReference type="PANTHER" id="PTHR27001:SF811">
    <property type="entry name" value="SERINE_THREONINE-PROTEIN KINASE CDG1-LIKE"/>
    <property type="match status" value="1"/>
</dbReference>
<evidence type="ECO:0000313" key="6">
    <source>
        <dbReference type="Proteomes" id="UP001642360"/>
    </source>
</evidence>
<reference evidence="5 6" key="1">
    <citation type="submission" date="2024-02" db="EMBL/GenBank/DDBJ databases">
        <authorList>
            <person name="Vignale AGUSTIN F."/>
            <person name="Sosa J E."/>
            <person name="Modenutti C."/>
        </authorList>
    </citation>
    <scope>NUCLEOTIDE SEQUENCE [LARGE SCALE GENOMIC DNA]</scope>
</reference>
<dbReference type="AlphaFoldDB" id="A0ABC8SMN0"/>
<comment type="caution">
    <text evidence="5">The sequence shown here is derived from an EMBL/GenBank/DDBJ whole genome shotgun (WGS) entry which is preliminary data.</text>
</comment>
<evidence type="ECO:0000256" key="2">
    <source>
        <dbReference type="ARBA" id="ARBA00022840"/>
    </source>
</evidence>
<dbReference type="Gene3D" id="3.40.50.620">
    <property type="entry name" value="HUPs"/>
    <property type="match status" value="1"/>
</dbReference>
<feature type="region of interest" description="Disordered" evidence="3">
    <location>
        <begin position="194"/>
        <end position="217"/>
    </location>
</feature>
<dbReference type="SUPFAM" id="SSF56112">
    <property type="entry name" value="Protein kinase-like (PK-like)"/>
    <property type="match status" value="1"/>
</dbReference>
<feature type="compositionally biased region" description="Acidic residues" evidence="3">
    <location>
        <begin position="208"/>
        <end position="217"/>
    </location>
</feature>
<dbReference type="InterPro" id="IPR014729">
    <property type="entry name" value="Rossmann-like_a/b/a_fold"/>
</dbReference>
<dbReference type="EMBL" id="CAUOFW020003132">
    <property type="protein sequence ID" value="CAK9158140.1"/>
    <property type="molecule type" value="Genomic_DNA"/>
</dbReference>
<gene>
    <name evidence="5" type="ORF">ILEXP_LOCUS26760</name>
</gene>